<feature type="domain" description="AAA+ ATPase" evidence="4">
    <location>
        <begin position="190"/>
        <end position="309"/>
    </location>
</feature>
<dbReference type="Gene3D" id="3.40.50.300">
    <property type="entry name" value="P-loop containing nucleotide triphosphate hydrolases"/>
    <property type="match status" value="1"/>
</dbReference>
<evidence type="ECO:0000256" key="2">
    <source>
        <dbReference type="ARBA" id="ARBA00022741"/>
    </source>
</evidence>
<organism evidence="5">
    <name type="scientific">viral metagenome</name>
    <dbReference type="NCBI Taxonomy" id="1070528"/>
    <lineage>
        <taxon>unclassified sequences</taxon>
        <taxon>metagenomes</taxon>
        <taxon>organismal metagenomes</taxon>
    </lineage>
</organism>
<dbReference type="Pfam" id="PF00004">
    <property type="entry name" value="AAA"/>
    <property type="match status" value="1"/>
</dbReference>
<comment type="similarity">
    <text evidence="1">Belongs to the CbxX/CfxQ family.</text>
</comment>
<evidence type="ECO:0000259" key="4">
    <source>
        <dbReference type="SMART" id="SM00382"/>
    </source>
</evidence>
<dbReference type="PRINTS" id="PR00819">
    <property type="entry name" value="CBXCFQXSUPER"/>
</dbReference>
<evidence type="ECO:0000256" key="1">
    <source>
        <dbReference type="ARBA" id="ARBA00010378"/>
    </source>
</evidence>
<dbReference type="GO" id="GO:0005524">
    <property type="term" value="F:ATP binding"/>
    <property type="evidence" value="ECO:0007669"/>
    <property type="project" value="UniProtKB-KW"/>
</dbReference>
<evidence type="ECO:0000313" key="5">
    <source>
        <dbReference type="EMBL" id="QHU21402.1"/>
    </source>
</evidence>
<dbReference type="InterPro" id="IPR027417">
    <property type="entry name" value="P-loop_NTPase"/>
</dbReference>
<keyword evidence="3" id="KW-0067">ATP-binding</keyword>
<reference evidence="5" key="1">
    <citation type="journal article" date="2020" name="Nature">
        <title>Giant virus diversity and host interactions through global metagenomics.</title>
        <authorList>
            <person name="Schulz F."/>
            <person name="Roux S."/>
            <person name="Paez-Espino D."/>
            <person name="Jungbluth S."/>
            <person name="Walsh D.A."/>
            <person name="Denef V.J."/>
            <person name="McMahon K.D."/>
            <person name="Konstantinidis K.T."/>
            <person name="Eloe-Fadrosh E.A."/>
            <person name="Kyrpides N.C."/>
            <person name="Woyke T."/>
        </authorList>
    </citation>
    <scope>NUCLEOTIDE SEQUENCE</scope>
    <source>
        <strain evidence="5">GVMAG-S-3300013094-109</strain>
    </source>
</reference>
<dbReference type="InterPro" id="IPR003593">
    <property type="entry name" value="AAA+_ATPase"/>
</dbReference>
<dbReference type="GO" id="GO:0016887">
    <property type="term" value="F:ATP hydrolysis activity"/>
    <property type="evidence" value="ECO:0007669"/>
    <property type="project" value="InterPro"/>
</dbReference>
<dbReference type="FunFam" id="3.40.50.300:FF:000216">
    <property type="entry name" value="Type VII secretion ATPase EccA"/>
    <property type="match status" value="1"/>
</dbReference>
<dbReference type="PANTHER" id="PTHR43392:SF2">
    <property type="entry name" value="AAA-TYPE ATPASE FAMILY PROTEIN _ ANKYRIN REPEAT FAMILY PROTEIN"/>
    <property type="match status" value="1"/>
</dbReference>
<dbReference type="EMBL" id="MN740989">
    <property type="protein sequence ID" value="QHU21402.1"/>
    <property type="molecule type" value="Genomic_DNA"/>
</dbReference>
<proteinExistence type="inferred from homology"/>
<dbReference type="SMART" id="SM00382">
    <property type="entry name" value="AAA"/>
    <property type="match status" value="1"/>
</dbReference>
<dbReference type="AlphaFoldDB" id="A0A6C0KTT6"/>
<keyword evidence="2" id="KW-0547">Nucleotide-binding</keyword>
<accession>A0A6C0KTT6</accession>
<protein>
    <recommendedName>
        <fullName evidence="4">AAA+ ATPase domain-containing protein</fullName>
    </recommendedName>
</protein>
<dbReference type="SUPFAM" id="SSF52540">
    <property type="entry name" value="P-loop containing nucleoside triphosphate hydrolases"/>
    <property type="match status" value="1"/>
</dbReference>
<dbReference type="PANTHER" id="PTHR43392">
    <property type="entry name" value="AAA-TYPE ATPASE FAMILY PROTEIN / ANKYRIN REPEAT FAMILY PROTEIN"/>
    <property type="match status" value="1"/>
</dbReference>
<sequence>MNLVIDLLDNENSKNNNEKCENNENCENNFDKRQIIDNLVKKINYKYDNGVNYNFDYKEMLKYKSEKYNDPNRYIVSNNYKINNRFLINRALKASREEARVIPKIVKKELITINADINNIGDLIKLIDENPLDDNKEYNINMSSLHKSRKYLVRLNEMIGMKELKESILDQILYFIQDLHKDESDKMTNDFMHTVIYGPPGTGKTEVAKIMGKLFSKMDILKKETFKKVTRADLIAGYLGQTAQKTKDVITGCLGGVLFIDEAYSLGNSEKRDSFSKECIDTLCEALSDHKDNLMVIIAGYESELKESFFSYNPGLESRFNWRFKTGGYTGKELYEIFVKKVNKIGWTIDKDIDIKWFEKNAVYFKFYGRDVETLLSKAKISHSRRIFCKSSELKKVISKKDLENGFENFLKIEEVKNRKEESDNSKRIGMLYI</sequence>
<evidence type="ECO:0000256" key="3">
    <source>
        <dbReference type="ARBA" id="ARBA00022840"/>
    </source>
</evidence>
<dbReference type="InterPro" id="IPR000641">
    <property type="entry name" value="CbxX/CfxQ"/>
</dbReference>
<dbReference type="InterPro" id="IPR003959">
    <property type="entry name" value="ATPase_AAA_core"/>
</dbReference>
<dbReference type="InterPro" id="IPR050773">
    <property type="entry name" value="CbxX/CfxQ_RuBisCO_ESX"/>
</dbReference>
<name>A0A6C0KTT6_9ZZZZ</name>